<evidence type="ECO:0000313" key="2">
    <source>
        <dbReference type="Proteomes" id="UP001415857"/>
    </source>
</evidence>
<dbReference type="EMBL" id="JBBPBK010000013">
    <property type="protein sequence ID" value="KAK9272189.1"/>
    <property type="molecule type" value="Genomic_DNA"/>
</dbReference>
<name>A0AAP0R8B0_LIQFO</name>
<keyword evidence="2" id="KW-1185">Reference proteome</keyword>
<reference evidence="1 2" key="1">
    <citation type="journal article" date="2024" name="Plant J.">
        <title>Genome sequences and population genomics reveal climatic adaptation and genomic divergence between two closely related sweetgum species.</title>
        <authorList>
            <person name="Xu W.Q."/>
            <person name="Ren C.Q."/>
            <person name="Zhang X.Y."/>
            <person name="Comes H.P."/>
            <person name="Liu X.H."/>
            <person name="Li Y.G."/>
            <person name="Kettle C.J."/>
            <person name="Jalonen R."/>
            <person name="Gaisberger H."/>
            <person name="Ma Y.Z."/>
            <person name="Qiu Y.X."/>
        </authorList>
    </citation>
    <scope>NUCLEOTIDE SEQUENCE [LARGE SCALE GENOMIC DNA]</scope>
    <source>
        <strain evidence="1">Hangzhou</strain>
    </source>
</reference>
<proteinExistence type="predicted"/>
<sequence length="104" mass="11760">MDHIINLHNSTSYDRSLASTLASIVQGTSPLVIIDGLDAIPIYIRITNRRPLQTIIRNLVPRVLERPSDHFRVKQQLRSSVVLVKATADSAVAWTLCVFLKRKR</sequence>
<accession>A0AAP0R8B0</accession>
<organism evidence="1 2">
    <name type="scientific">Liquidambar formosana</name>
    <name type="common">Formosan gum</name>
    <dbReference type="NCBI Taxonomy" id="63359"/>
    <lineage>
        <taxon>Eukaryota</taxon>
        <taxon>Viridiplantae</taxon>
        <taxon>Streptophyta</taxon>
        <taxon>Embryophyta</taxon>
        <taxon>Tracheophyta</taxon>
        <taxon>Spermatophyta</taxon>
        <taxon>Magnoliopsida</taxon>
        <taxon>eudicotyledons</taxon>
        <taxon>Gunneridae</taxon>
        <taxon>Pentapetalae</taxon>
        <taxon>Saxifragales</taxon>
        <taxon>Altingiaceae</taxon>
        <taxon>Liquidambar</taxon>
    </lineage>
</organism>
<dbReference type="AlphaFoldDB" id="A0AAP0R8B0"/>
<dbReference type="Proteomes" id="UP001415857">
    <property type="component" value="Unassembled WGS sequence"/>
</dbReference>
<protein>
    <submittedName>
        <fullName evidence="1">Uncharacterized protein</fullName>
    </submittedName>
</protein>
<comment type="caution">
    <text evidence="1">The sequence shown here is derived from an EMBL/GenBank/DDBJ whole genome shotgun (WGS) entry which is preliminary data.</text>
</comment>
<gene>
    <name evidence="1" type="ORF">L1049_002560</name>
</gene>
<evidence type="ECO:0000313" key="1">
    <source>
        <dbReference type="EMBL" id="KAK9272189.1"/>
    </source>
</evidence>